<dbReference type="GO" id="GO:0008137">
    <property type="term" value="F:NADH dehydrogenase (ubiquinone) activity"/>
    <property type="evidence" value="ECO:0007669"/>
    <property type="project" value="InterPro"/>
</dbReference>
<evidence type="ECO:0000313" key="6">
    <source>
        <dbReference type="Proteomes" id="UP000317265"/>
    </source>
</evidence>
<comment type="caution">
    <text evidence="4">The sequence shown here is derived from an EMBL/GenBank/DDBJ whole genome shotgun (WGS) entry which is preliminary data.</text>
</comment>
<dbReference type="Proteomes" id="UP000316080">
    <property type="component" value="Unassembled WGS sequence"/>
</dbReference>
<evidence type="ECO:0000256" key="1">
    <source>
        <dbReference type="ARBA" id="ARBA00007569"/>
    </source>
</evidence>
<organism evidence="4 6">
    <name type="scientific">Thermoproteota archaeon</name>
    <dbReference type="NCBI Taxonomy" id="2056631"/>
    <lineage>
        <taxon>Archaea</taxon>
        <taxon>Thermoproteota</taxon>
    </lineage>
</organism>
<dbReference type="Pfam" id="PF00329">
    <property type="entry name" value="Complex1_30kDa"/>
    <property type="match status" value="1"/>
</dbReference>
<evidence type="ECO:0000313" key="3">
    <source>
        <dbReference type="EMBL" id="RZN55903.1"/>
    </source>
</evidence>
<name>A0A523BDH9_9CREN</name>
<dbReference type="EMBL" id="RXIH01000033">
    <property type="protein sequence ID" value="RZN55903.1"/>
    <property type="molecule type" value="Genomic_DNA"/>
</dbReference>
<comment type="similarity">
    <text evidence="1">Belongs to the complex I 30 kDa subunit family.</text>
</comment>
<evidence type="ECO:0000313" key="5">
    <source>
        <dbReference type="Proteomes" id="UP000316080"/>
    </source>
</evidence>
<dbReference type="PANTHER" id="PTHR10884:SF14">
    <property type="entry name" value="NADH DEHYDROGENASE [UBIQUINONE] IRON-SULFUR PROTEIN 3, MITOCHONDRIAL"/>
    <property type="match status" value="1"/>
</dbReference>
<accession>A0A523BDH9</accession>
<gene>
    <name evidence="4" type="ORF">DSO09_02965</name>
    <name evidence="3" type="ORF">EF809_04230</name>
</gene>
<dbReference type="AlphaFoldDB" id="A0A523BDH9"/>
<dbReference type="Gene3D" id="3.30.460.80">
    <property type="entry name" value="NADH:ubiquinone oxidoreductase, 30kDa subunit"/>
    <property type="match status" value="1"/>
</dbReference>
<evidence type="ECO:0000313" key="4">
    <source>
        <dbReference type="EMBL" id="TDA39003.1"/>
    </source>
</evidence>
<feature type="domain" description="NADH:ubiquinone oxidoreductase 30kDa subunit" evidence="2">
    <location>
        <begin position="26"/>
        <end position="143"/>
    </location>
</feature>
<dbReference type="InterPro" id="IPR037232">
    <property type="entry name" value="NADH_quin_OxRdtase_su_C/D-like"/>
</dbReference>
<dbReference type="Proteomes" id="UP000317265">
    <property type="component" value="Unassembled WGS sequence"/>
</dbReference>
<dbReference type="InterPro" id="IPR001268">
    <property type="entry name" value="NADH_UbQ_OxRdtase_30kDa_su"/>
</dbReference>
<dbReference type="PANTHER" id="PTHR10884">
    <property type="entry name" value="NADH DEHYDROGENASE UBIQUINONE IRON-SULFUR PROTEIN 3"/>
    <property type="match status" value="1"/>
</dbReference>
<dbReference type="SUPFAM" id="SSF143243">
    <property type="entry name" value="Nqo5-like"/>
    <property type="match status" value="1"/>
</dbReference>
<protein>
    <submittedName>
        <fullName evidence="4">Hydrogenase</fullName>
    </submittedName>
    <submittedName>
        <fullName evidence="3">NADH-quinone oxidoreductase subunit C</fullName>
    </submittedName>
</protein>
<reference evidence="4 6" key="1">
    <citation type="journal article" date="2019" name="Nat. Microbiol.">
        <title>Expanding anaerobic alkane metabolism in the domain of Archaea.</title>
        <authorList>
            <person name="Wang Y."/>
            <person name="Wegener G."/>
            <person name="Hou J."/>
            <person name="Wang F."/>
            <person name="Xiao X."/>
        </authorList>
    </citation>
    <scope>NUCLEOTIDE SEQUENCE [LARGE SCALE GENOMIC DNA]</scope>
    <source>
        <strain evidence="4">WYZ-LMO11</strain>
    </source>
</reference>
<proteinExistence type="inferred from homology"/>
<dbReference type="EMBL" id="QNVI01000040">
    <property type="protein sequence ID" value="TDA39003.1"/>
    <property type="molecule type" value="Genomic_DNA"/>
</dbReference>
<evidence type="ECO:0000259" key="2">
    <source>
        <dbReference type="Pfam" id="PF00329"/>
    </source>
</evidence>
<sequence>MEDLIKKIEPFGVLEFKRPKERRIFIRIKSEFLRDLISFLIGEYDLRHLSTITGIDLGEEIELLYHFSYKHSIEITIGIKIPKSSLKVPTITDLIPGAIFYEKEVHDMLGVVFEGHPDLSPLILPENWPEGVHPLRKDYSIEKLKELIKK</sequence>
<reference evidence="3 5" key="2">
    <citation type="journal article" date="2019" name="Nat. Microbiol.">
        <title>Wide diversity of methane and short-chain alkane metabolisms in uncultured archaea.</title>
        <authorList>
            <person name="Borrel G."/>
            <person name="Adam P.S."/>
            <person name="McKay L.J."/>
            <person name="Chen L.X."/>
            <person name="Sierra-Garcia I.N."/>
            <person name="Sieber C.M."/>
            <person name="Letourneur Q."/>
            <person name="Ghozlane A."/>
            <person name="Andersen G.L."/>
            <person name="Li W.J."/>
            <person name="Hallam S.J."/>
            <person name="Muyzer G."/>
            <person name="de Oliveira V.M."/>
            <person name="Inskeep W.P."/>
            <person name="Banfield J.F."/>
            <person name="Gribaldo S."/>
        </authorList>
    </citation>
    <scope>NUCLEOTIDE SEQUENCE [LARGE SCALE GENOMIC DNA]</scope>
    <source>
        <strain evidence="3">Verst-YHS</strain>
    </source>
</reference>